<evidence type="ECO:0000256" key="11">
    <source>
        <dbReference type="SAM" id="SignalP"/>
    </source>
</evidence>
<keyword evidence="8 11" id="KW-0732">Signal</keyword>
<dbReference type="EMBL" id="UFQT01000115">
    <property type="protein sequence ID" value="SSX20285.1"/>
    <property type="molecule type" value="Genomic_DNA"/>
</dbReference>
<evidence type="ECO:0000256" key="4">
    <source>
        <dbReference type="ARBA" id="ARBA00012784"/>
    </source>
</evidence>
<evidence type="ECO:0000256" key="7">
    <source>
        <dbReference type="ARBA" id="ARBA00022723"/>
    </source>
</evidence>
<dbReference type="PANTHER" id="PTHR11409">
    <property type="entry name" value="ADENOSINE DEAMINASE"/>
    <property type="match status" value="1"/>
</dbReference>
<evidence type="ECO:0000259" key="12">
    <source>
        <dbReference type="Pfam" id="PF00962"/>
    </source>
</evidence>
<protein>
    <recommendedName>
        <fullName evidence="5">Adenosine deaminase</fullName>
        <ecNumber evidence="4">3.5.4.4</ecNumber>
    </recommendedName>
</protein>
<feature type="chain" id="PRO_5016427499" description="Adenosine deaminase" evidence="11">
    <location>
        <begin position="18"/>
        <end position="508"/>
    </location>
</feature>
<accession>A0A336LR70</accession>
<dbReference type="SUPFAM" id="SSF51556">
    <property type="entry name" value="Metallo-dependent hydrolases"/>
    <property type="match status" value="1"/>
</dbReference>
<dbReference type="EC" id="3.5.4.4" evidence="4"/>
<keyword evidence="9" id="KW-0378">Hydrolase</keyword>
<sequence>MLLLIFLVSRILYHTHARVIIPLEQIRTNMITTEERMMEGGTLILSDKEMMVDNIIRSIKHREIDQGYHNLTFYAPSLHFFNAKQLIEQSSIFDIIKVMPKGSVLHLHSSASVSSNWIIKNLTYRIETEYCRDKNGLVLLTAGFHGNCIDTPVNIVEKRKQMNNDQIQEFDQWLENQISLVTEKPEIEFSDTNVVWNAFNDKFDTIKGLQTYLPFFKDYIYRMLEELYDDGILFAEIRTSFSQLYDKLGNRYDGVKTAGIMLDVVREFQRSHPDFIGLKAIFSVFRRSMKITIESRIKIFIELQRAFPNFVVGFDFVGQEDLGIPLIEMKHFIETLPQDTNLYFHAGETNWWGTPTDFNIIDAILLNTTRIGHGYALLKHPIIWNTVLAKGIAIEVSVISNQVLHLVKDLRNHPAAIYFALNIPVVITNDDPSFWGAIGVSYDWYYAFMALAPANSGLRLLKQLALNSIKYSTLTWQERLRFNNIFNVKWDQFLDTIIRKYRYSMVGN</sequence>
<dbReference type="GO" id="GO:0005615">
    <property type="term" value="C:extracellular space"/>
    <property type="evidence" value="ECO:0007669"/>
    <property type="project" value="InterPro"/>
</dbReference>
<keyword evidence="7" id="KW-0479">Metal-binding</keyword>
<proteinExistence type="inferred from homology"/>
<dbReference type="GO" id="GO:0046103">
    <property type="term" value="P:inosine biosynthetic process"/>
    <property type="evidence" value="ECO:0007669"/>
    <property type="project" value="TreeGrafter"/>
</dbReference>
<evidence type="ECO:0000256" key="1">
    <source>
        <dbReference type="ARBA" id="ARBA00001947"/>
    </source>
</evidence>
<dbReference type="InterPro" id="IPR001365">
    <property type="entry name" value="A_deaminase_dom"/>
</dbReference>
<evidence type="ECO:0000256" key="6">
    <source>
        <dbReference type="ARBA" id="ARBA00022525"/>
    </source>
</evidence>
<comment type="similarity">
    <text evidence="3">Belongs to the metallo-dependent hydrolases superfamily. Adenosine and AMP deaminases family. ADGF subfamily.</text>
</comment>
<evidence type="ECO:0000256" key="3">
    <source>
        <dbReference type="ARBA" id="ARBA00006083"/>
    </source>
</evidence>
<dbReference type="GO" id="GO:0004000">
    <property type="term" value="F:adenosine deaminase activity"/>
    <property type="evidence" value="ECO:0007669"/>
    <property type="project" value="InterPro"/>
</dbReference>
<dbReference type="OMA" id="HPILMNA"/>
<dbReference type="VEuPathDB" id="VectorBase:CSON000975"/>
<evidence type="ECO:0000256" key="10">
    <source>
        <dbReference type="ARBA" id="ARBA00047764"/>
    </source>
</evidence>
<dbReference type="InterPro" id="IPR006330">
    <property type="entry name" value="Ado/ade_deaminase"/>
</dbReference>
<evidence type="ECO:0000256" key="9">
    <source>
        <dbReference type="ARBA" id="ARBA00022801"/>
    </source>
</evidence>
<evidence type="ECO:0000256" key="8">
    <source>
        <dbReference type="ARBA" id="ARBA00022729"/>
    </source>
</evidence>
<feature type="domain" description="Adenosine deaminase" evidence="12">
    <location>
        <begin position="183"/>
        <end position="481"/>
    </location>
</feature>
<feature type="signal peptide" evidence="11">
    <location>
        <begin position="1"/>
        <end position="17"/>
    </location>
</feature>
<evidence type="ECO:0000259" key="13">
    <source>
        <dbReference type="Pfam" id="PF08451"/>
    </source>
</evidence>
<gene>
    <name evidence="14" type="primary">CSON000975</name>
</gene>
<dbReference type="Pfam" id="PF08451">
    <property type="entry name" value="A_deaminase_N"/>
    <property type="match status" value="1"/>
</dbReference>
<dbReference type="Pfam" id="PF00962">
    <property type="entry name" value="A_deaminase"/>
    <property type="match status" value="1"/>
</dbReference>
<evidence type="ECO:0000313" key="14">
    <source>
        <dbReference type="EMBL" id="SSX20285.1"/>
    </source>
</evidence>
<dbReference type="InterPro" id="IPR006331">
    <property type="entry name" value="ADGF"/>
</dbReference>
<dbReference type="AlphaFoldDB" id="A0A336LR70"/>
<dbReference type="PANTHER" id="PTHR11409:SF39">
    <property type="entry name" value="ADENOSINE DEAMINASE 2"/>
    <property type="match status" value="1"/>
</dbReference>
<dbReference type="Gene3D" id="3.20.20.140">
    <property type="entry name" value="Metal-dependent hydrolases"/>
    <property type="match status" value="1"/>
</dbReference>
<dbReference type="InterPro" id="IPR013659">
    <property type="entry name" value="A_deaminase_N"/>
</dbReference>
<evidence type="ECO:0000256" key="2">
    <source>
        <dbReference type="ARBA" id="ARBA00004613"/>
    </source>
</evidence>
<reference evidence="14" key="1">
    <citation type="submission" date="2018-07" db="EMBL/GenBank/DDBJ databases">
        <authorList>
            <person name="Quirk P.G."/>
            <person name="Krulwich T.A."/>
        </authorList>
    </citation>
    <scope>NUCLEOTIDE SEQUENCE</scope>
</reference>
<comment type="subcellular location">
    <subcellularLocation>
        <location evidence="2">Secreted</location>
    </subcellularLocation>
</comment>
<evidence type="ECO:0000256" key="5">
    <source>
        <dbReference type="ARBA" id="ARBA00018099"/>
    </source>
</evidence>
<feature type="domain" description="Adenosine/AMP deaminase N-terminal" evidence="13">
    <location>
        <begin position="5"/>
        <end position="96"/>
    </location>
</feature>
<dbReference type="CDD" id="cd01321">
    <property type="entry name" value="ADGF"/>
    <property type="match status" value="1"/>
</dbReference>
<keyword evidence="6" id="KW-0964">Secreted</keyword>
<dbReference type="NCBIfam" id="TIGR01431">
    <property type="entry name" value="adm_rel"/>
    <property type="match status" value="1"/>
</dbReference>
<name>A0A336LR70_CULSO</name>
<comment type="catalytic activity">
    <reaction evidence="10">
        <text>adenosine + H2O + H(+) = inosine + NH4(+)</text>
        <dbReference type="Rhea" id="RHEA:24408"/>
        <dbReference type="ChEBI" id="CHEBI:15377"/>
        <dbReference type="ChEBI" id="CHEBI:15378"/>
        <dbReference type="ChEBI" id="CHEBI:16335"/>
        <dbReference type="ChEBI" id="CHEBI:17596"/>
        <dbReference type="ChEBI" id="CHEBI:28938"/>
        <dbReference type="EC" id="3.5.4.4"/>
    </reaction>
</comment>
<dbReference type="FunFam" id="3.20.20.140:FF:000017">
    <property type="entry name" value="Adenosine deaminase 2"/>
    <property type="match status" value="1"/>
</dbReference>
<comment type="cofactor">
    <cofactor evidence="1">
        <name>Zn(2+)</name>
        <dbReference type="ChEBI" id="CHEBI:29105"/>
    </cofactor>
</comment>
<dbReference type="GO" id="GO:0046872">
    <property type="term" value="F:metal ion binding"/>
    <property type="evidence" value="ECO:0007669"/>
    <property type="project" value="UniProtKB-KW"/>
</dbReference>
<organism evidence="14">
    <name type="scientific">Culicoides sonorensis</name>
    <name type="common">Biting midge</name>
    <dbReference type="NCBI Taxonomy" id="179676"/>
    <lineage>
        <taxon>Eukaryota</taxon>
        <taxon>Metazoa</taxon>
        <taxon>Ecdysozoa</taxon>
        <taxon>Arthropoda</taxon>
        <taxon>Hexapoda</taxon>
        <taxon>Insecta</taxon>
        <taxon>Pterygota</taxon>
        <taxon>Neoptera</taxon>
        <taxon>Endopterygota</taxon>
        <taxon>Diptera</taxon>
        <taxon>Nematocera</taxon>
        <taxon>Chironomoidea</taxon>
        <taxon>Ceratopogonidae</taxon>
        <taxon>Ceratopogoninae</taxon>
        <taxon>Culicoides</taxon>
        <taxon>Monoculicoides</taxon>
    </lineage>
</organism>
<dbReference type="GO" id="GO:0006154">
    <property type="term" value="P:adenosine catabolic process"/>
    <property type="evidence" value="ECO:0007669"/>
    <property type="project" value="InterPro"/>
</dbReference>
<dbReference type="InterPro" id="IPR032466">
    <property type="entry name" value="Metal_Hydrolase"/>
</dbReference>